<keyword evidence="1" id="KW-0946">Virion</keyword>
<dbReference type="EMBL" id="BK013750">
    <property type="protein sequence ID" value="DAD51198.1"/>
    <property type="molecule type" value="Genomic_RNA"/>
</dbReference>
<name>A0A8S5KZR6_9VIRU</name>
<sequence length="130" mass="13587">MPTMADIVVLDKTGANVTYVAKTPSSGDRVPAIWTFDTKSAIIGFRPRFQVVTRNNGSGNARLLEASLSFPVTNTVDGLTSKLAQFGLSVSAVIPTNVDAGAIQDGYVQGTNLLVSALIRAVAETGYAPT</sequence>
<dbReference type="RefSeq" id="YP_010770029.1">
    <property type="nucleotide sequence ID" value="NC_074140.1"/>
</dbReference>
<keyword evidence="1" id="KW-0167">Capsid protein</keyword>
<gene>
    <name evidence="1" type="primary">SRR7976325_22_2</name>
</gene>
<dbReference type="GO" id="GO:0019028">
    <property type="term" value="C:viral capsid"/>
    <property type="evidence" value="ECO:0007669"/>
    <property type="project" value="UniProtKB-KW"/>
</dbReference>
<evidence type="ECO:0000313" key="2">
    <source>
        <dbReference type="Proteomes" id="UP000682428"/>
    </source>
</evidence>
<evidence type="ECO:0000313" key="1">
    <source>
        <dbReference type="EMBL" id="DAD51198.1"/>
    </source>
</evidence>
<keyword evidence="2" id="KW-1185">Reference proteome</keyword>
<organism evidence="1 2">
    <name type="scientific">ssRNA phage SRR7976325_22</name>
    <dbReference type="NCBI Taxonomy" id="2786710"/>
    <lineage>
        <taxon>Viruses</taxon>
        <taxon>Riboviria</taxon>
        <taxon>Orthornavirae</taxon>
        <taxon>Lenarviricota</taxon>
        <taxon>Leviviricetes</taxon>
        <taxon>Norzivirales</taxon>
        <taxon>Fiersviridae</taxon>
        <taxon>Yohcadevirus</taxon>
        <taxon>Yohcadevirus borborocola</taxon>
    </lineage>
</organism>
<dbReference type="KEGG" id="vg:80399215"/>
<reference evidence="1" key="1">
    <citation type="submission" date="2020-09" db="EMBL/GenBank/DDBJ databases">
        <title>Leviviricetes taxonomy.</title>
        <authorList>
            <person name="Stockdale S.R."/>
            <person name="Callanan J."/>
            <person name="Adriaenssens E.M."/>
            <person name="Kuhn J.H."/>
            <person name="Rumnieks J."/>
            <person name="Shkoporov A."/>
            <person name="Draper L.A."/>
            <person name="Ross P."/>
            <person name="Hill C."/>
        </authorList>
    </citation>
    <scope>NUCLEOTIDE SEQUENCE</scope>
</reference>
<proteinExistence type="predicted"/>
<dbReference type="Proteomes" id="UP000682428">
    <property type="component" value="Segment"/>
</dbReference>
<dbReference type="GeneID" id="80399215"/>
<accession>A0A8S5KZR6</accession>
<protein>
    <submittedName>
        <fullName evidence="1">Coat protein</fullName>
    </submittedName>
</protein>